<dbReference type="AlphaFoldDB" id="A0A7E4VQK1"/>
<reference evidence="2" key="2">
    <citation type="submission" date="2020-10" db="UniProtKB">
        <authorList>
            <consortium name="WormBaseParasite"/>
        </authorList>
    </citation>
    <scope>IDENTIFICATION</scope>
</reference>
<keyword evidence="1" id="KW-1185">Reference proteome</keyword>
<proteinExistence type="predicted"/>
<name>A0A7E4VQK1_PANRE</name>
<dbReference type="Proteomes" id="UP000492821">
    <property type="component" value="Unassembled WGS sequence"/>
</dbReference>
<sequence length="323" mass="37286">MPFPYNALSFGLQQRLRELSNPYEVYRLQDAVGDEDNLSGIMPLVRTKACDYIYITGDAEPYVITYTKMPSYFPPDHVRQVIFSVRVNVELENLTDDIMKNPVFDHLYCYAKKLRIEQGVLSYELFKSISQRVKNVSEIFMESTFTFPEVMRLFPNVYKLRMPCIYKGWMQDLLKMKMKSSKFDFATDDDGQSFETVFDFEAADLATLFNKPNKFITLNVCVYVQPEAGVKYPDSYTNGCDEAMEAMVEKVIAHLGPQFKNQDDIRSINVSTFNVSLVPKNMMASGMLPRCRELMFTLYKEPVPKGPFSKIRNFFSKGSSKSK</sequence>
<evidence type="ECO:0000313" key="2">
    <source>
        <dbReference type="WBParaSite" id="Pan_g23999.t1"/>
    </source>
</evidence>
<organism evidence="1 2">
    <name type="scientific">Panagrellus redivivus</name>
    <name type="common">Microworm</name>
    <dbReference type="NCBI Taxonomy" id="6233"/>
    <lineage>
        <taxon>Eukaryota</taxon>
        <taxon>Metazoa</taxon>
        <taxon>Ecdysozoa</taxon>
        <taxon>Nematoda</taxon>
        <taxon>Chromadorea</taxon>
        <taxon>Rhabditida</taxon>
        <taxon>Tylenchina</taxon>
        <taxon>Panagrolaimomorpha</taxon>
        <taxon>Panagrolaimoidea</taxon>
        <taxon>Panagrolaimidae</taxon>
        <taxon>Panagrellus</taxon>
    </lineage>
</organism>
<accession>A0A7E4VQK1</accession>
<evidence type="ECO:0000313" key="1">
    <source>
        <dbReference type="Proteomes" id="UP000492821"/>
    </source>
</evidence>
<protein>
    <submittedName>
        <fullName evidence="2">Uncharacterized protein</fullName>
    </submittedName>
</protein>
<reference evidence="1" key="1">
    <citation type="journal article" date="2013" name="Genetics">
        <title>The draft genome and transcriptome of Panagrellus redivivus are shaped by the harsh demands of a free-living lifestyle.</title>
        <authorList>
            <person name="Srinivasan J."/>
            <person name="Dillman A.R."/>
            <person name="Macchietto M.G."/>
            <person name="Heikkinen L."/>
            <person name="Lakso M."/>
            <person name="Fracchia K.M."/>
            <person name="Antoshechkin I."/>
            <person name="Mortazavi A."/>
            <person name="Wong G."/>
            <person name="Sternberg P.W."/>
        </authorList>
    </citation>
    <scope>NUCLEOTIDE SEQUENCE [LARGE SCALE GENOMIC DNA]</scope>
    <source>
        <strain evidence="1">MT8872</strain>
    </source>
</reference>
<dbReference type="WBParaSite" id="Pan_g23999.t1">
    <property type="protein sequence ID" value="Pan_g23999.t1"/>
    <property type="gene ID" value="Pan_g23999"/>
</dbReference>